<dbReference type="GO" id="GO:0005829">
    <property type="term" value="C:cytosol"/>
    <property type="evidence" value="ECO:0007669"/>
    <property type="project" value="UniProtKB-SubCell"/>
</dbReference>
<evidence type="ECO:0000256" key="7">
    <source>
        <dbReference type="ARBA" id="ARBA00052011"/>
    </source>
</evidence>
<evidence type="ECO:0000313" key="12">
    <source>
        <dbReference type="Proteomes" id="UP000504629"/>
    </source>
</evidence>
<protein>
    <recommendedName>
        <fullName evidence="8">Ecdysteroid-phosphate phosphatase</fullName>
    </recommendedName>
</protein>
<dbReference type="Gene3D" id="3.40.50.1240">
    <property type="entry name" value="Phosphoglycerate mutase-like"/>
    <property type="match status" value="1"/>
</dbReference>
<dbReference type="SMART" id="SM00165">
    <property type="entry name" value="UBA"/>
    <property type="match status" value="1"/>
</dbReference>
<name>A0A6J2KIK0_BOMMA</name>
<dbReference type="Gene3D" id="2.30.30.40">
    <property type="entry name" value="SH3 Domains"/>
    <property type="match status" value="1"/>
</dbReference>
<dbReference type="SUPFAM" id="SSF46934">
    <property type="entry name" value="UBA-like"/>
    <property type="match status" value="1"/>
</dbReference>
<dbReference type="InterPro" id="IPR029033">
    <property type="entry name" value="His_PPase_superfam"/>
</dbReference>
<comment type="catalytic activity">
    <reaction evidence="7">
        <text>ecdysone 22-phosphate + H2O = ecdysone + phosphate</text>
        <dbReference type="Rhea" id="RHEA:63576"/>
        <dbReference type="ChEBI" id="CHEBI:15377"/>
        <dbReference type="ChEBI" id="CHEBI:16688"/>
        <dbReference type="ChEBI" id="CHEBI:43474"/>
        <dbReference type="ChEBI" id="CHEBI:147380"/>
    </reaction>
</comment>
<dbReference type="InterPro" id="IPR051710">
    <property type="entry name" value="Phosphatase_SH3-domain"/>
</dbReference>
<dbReference type="KEGG" id="bman:114250898"/>
<comment type="catalytic activity">
    <reaction evidence="5">
        <text>20-hydroxyecdysone 22-phosphate + H2O = 20-hydroxyecdysone + phosphate</text>
        <dbReference type="Rhea" id="RHEA:63580"/>
        <dbReference type="ChEBI" id="CHEBI:15377"/>
        <dbReference type="ChEBI" id="CHEBI:16587"/>
        <dbReference type="ChEBI" id="CHEBI:43474"/>
        <dbReference type="ChEBI" id="CHEBI:147382"/>
    </reaction>
</comment>
<dbReference type="GeneID" id="114250898"/>
<evidence type="ECO:0000256" key="3">
    <source>
        <dbReference type="ARBA" id="ARBA00022490"/>
    </source>
</evidence>
<organism evidence="12 13">
    <name type="scientific">Bombyx mandarina</name>
    <name type="common">Wild silk moth</name>
    <name type="synonym">Wild silkworm</name>
    <dbReference type="NCBI Taxonomy" id="7092"/>
    <lineage>
        <taxon>Eukaryota</taxon>
        <taxon>Metazoa</taxon>
        <taxon>Ecdysozoa</taxon>
        <taxon>Arthropoda</taxon>
        <taxon>Hexapoda</taxon>
        <taxon>Insecta</taxon>
        <taxon>Pterygota</taxon>
        <taxon>Neoptera</taxon>
        <taxon>Endopterygota</taxon>
        <taxon>Lepidoptera</taxon>
        <taxon>Glossata</taxon>
        <taxon>Ditrysia</taxon>
        <taxon>Bombycoidea</taxon>
        <taxon>Bombycidae</taxon>
        <taxon>Bombycinae</taxon>
        <taxon>Bombyx</taxon>
    </lineage>
</organism>
<dbReference type="InterPro" id="IPR013078">
    <property type="entry name" value="His_Pase_superF_clade-1"/>
</dbReference>
<dbReference type="Pfam" id="PF14604">
    <property type="entry name" value="SH3_9"/>
    <property type="match status" value="1"/>
</dbReference>
<keyword evidence="4" id="KW-0904">Protein phosphatase</keyword>
<evidence type="ECO:0000256" key="1">
    <source>
        <dbReference type="ARBA" id="ARBA00004514"/>
    </source>
</evidence>
<keyword evidence="12" id="KW-1185">Reference proteome</keyword>
<reference evidence="13" key="1">
    <citation type="submission" date="2025-08" db="UniProtKB">
        <authorList>
            <consortium name="RefSeq"/>
        </authorList>
    </citation>
    <scope>IDENTIFICATION</scope>
    <source>
        <tissue evidence="13">Silk gland</tissue>
    </source>
</reference>
<dbReference type="Gene3D" id="1.10.8.10">
    <property type="entry name" value="DNA helicase RuvA subunit, C-terminal domain"/>
    <property type="match status" value="1"/>
</dbReference>
<proteinExistence type="predicted"/>
<dbReference type="CDD" id="cd07067">
    <property type="entry name" value="HP_PGM_like"/>
    <property type="match status" value="1"/>
</dbReference>
<dbReference type="CDD" id="cd14301">
    <property type="entry name" value="UBA_UBS3B"/>
    <property type="match status" value="1"/>
</dbReference>
<dbReference type="PANTHER" id="PTHR16469">
    <property type="entry name" value="UBIQUITIN-ASSOCIATED AND SH3 DOMAIN-CONTAINING BA-RELATED"/>
    <property type="match status" value="1"/>
</dbReference>
<gene>
    <name evidence="13" type="primary">LOC114250898</name>
</gene>
<evidence type="ECO:0000256" key="8">
    <source>
        <dbReference type="ARBA" id="ARBA00074288"/>
    </source>
</evidence>
<sequence>MPVLITTNIIRNILCKCLFLGKMANLPPRKVTSASKSKQDASPLQILLQMGFRRQRALKALAATGNRSVQLASDWLLTHVSDSNIDADDPREYIFYASPTGPLLSQLLEFWDKSKSTCGWNGAHNFLPHITLVSFFKAPDDTSLHLAKAVRQVVENVGDPPKYTLKLEPYVSHNFMGLFISEEHAEYLKKIAVQYVKQVSSVLGVMVDTYEHLDALGTCFPWCAMAQEKNLKSSINLEAHVKSLHITLAYHFEESSYEDLKSLVEEMQPVEHSSWELRLYSRDPRFANHQVYKVTQGYSPQASDELELVLGDYIYIEEKEFDISPDGWVHGTSWLTGLNGYLPAVYTRRTAETDAWTLHKAVSLGNNCSDCKSESGSNTDSEMAATYPHEDAADLAYKKSEETYQEWDKYWSEVMNSRSDSILTITQGLPMNWELSKAAEEMKNNITNGTSKSRRWVFALRHGERVDLTYGPWVPHCFENDTYVRKDLNLPLKLAHRAGGKGGYVKDTPLTRLGWFQAQLVGEGMRMAGVSIKHVYASPALRCVETAQGFLDGLRADPSVKIKVEPGLFEFKNWHMPKGIDFMTPIELCKAGLNVDMTYKPYVEMDASAETMDEFFKRGEVAMQAAVNDTEKDGGNVIFIGHAITLDQMVGALHRLRDDMEDVQPYEIGRNLLKVPYCALGAMRGKPWDVVSPPCPPSINSSSGRFDWRILIK</sequence>
<dbReference type="FunFam" id="1.10.8.10:FF:000053">
    <property type="entry name" value="Ubiquitin-associated and SH3 domain-containing, A"/>
    <property type="match status" value="1"/>
</dbReference>
<evidence type="ECO:0000256" key="2">
    <source>
        <dbReference type="ARBA" id="ARBA00022443"/>
    </source>
</evidence>
<dbReference type="CTD" id="42840"/>
<dbReference type="GO" id="GO:0004721">
    <property type="term" value="F:phosphoprotein phosphatase activity"/>
    <property type="evidence" value="ECO:0007669"/>
    <property type="project" value="UniProtKB-KW"/>
</dbReference>
<dbReference type="InterPro" id="IPR036028">
    <property type="entry name" value="SH3-like_dom_sf"/>
</dbReference>
<keyword evidence="2 9" id="KW-0728">SH3 domain</keyword>
<dbReference type="RefSeq" id="XP_028040777.1">
    <property type="nucleotide sequence ID" value="XM_028184976.1"/>
</dbReference>
<dbReference type="OrthoDB" id="414418at2759"/>
<evidence type="ECO:0000256" key="5">
    <source>
        <dbReference type="ARBA" id="ARBA00050567"/>
    </source>
</evidence>
<dbReference type="PROSITE" id="PS50030">
    <property type="entry name" value="UBA"/>
    <property type="match status" value="1"/>
</dbReference>
<evidence type="ECO:0000259" key="11">
    <source>
        <dbReference type="PROSITE" id="PS50030"/>
    </source>
</evidence>
<keyword evidence="4" id="KW-0378">Hydrolase</keyword>
<accession>A0A6J2KIK0</accession>
<evidence type="ECO:0000259" key="10">
    <source>
        <dbReference type="PROSITE" id="PS50002"/>
    </source>
</evidence>
<dbReference type="InterPro" id="IPR009060">
    <property type="entry name" value="UBA-like_sf"/>
</dbReference>
<dbReference type="SUPFAM" id="SSF50044">
    <property type="entry name" value="SH3-domain"/>
    <property type="match status" value="1"/>
</dbReference>
<comment type="subcellular location">
    <subcellularLocation>
        <location evidence="1">Cytoplasm</location>
        <location evidence="1">Cytosol</location>
    </subcellularLocation>
</comment>
<comment type="catalytic activity">
    <reaction evidence="6">
        <text>2-deoxyecdysone 22-phosphate + H2O = 2-deoxyecdysone + phosphate</text>
        <dbReference type="Rhea" id="RHEA:63584"/>
        <dbReference type="ChEBI" id="CHEBI:15377"/>
        <dbReference type="ChEBI" id="CHEBI:19566"/>
        <dbReference type="ChEBI" id="CHEBI:43474"/>
        <dbReference type="ChEBI" id="CHEBI:147386"/>
    </reaction>
</comment>
<evidence type="ECO:0000313" key="13">
    <source>
        <dbReference type="RefSeq" id="XP_028040777.1"/>
    </source>
</evidence>
<feature type="domain" description="SH3" evidence="10">
    <location>
        <begin position="287"/>
        <end position="352"/>
    </location>
</feature>
<dbReference type="PROSITE" id="PS50002">
    <property type="entry name" value="SH3"/>
    <property type="match status" value="1"/>
</dbReference>
<dbReference type="GO" id="GO:0102531">
    <property type="term" value="F:ecdysteroid-phosphate phosphatase activity"/>
    <property type="evidence" value="ECO:0007669"/>
    <property type="project" value="UniProtKB-ARBA"/>
</dbReference>
<dbReference type="PANTHER" id="PTHR16469:SF27">
    <property type="entry name" value="UBIQUITIN-ASSOCIATED AND SH3 DOMAIN-CONTAINING BA-RELATED"/>
    <property type="match status" value="1"/>
</dbReference>
<keyword evidence="3" id="KW-0963">Cytoplasm</keyword>
<dbReference type="SUPFAM" id="SSF53254">
    <property type="entry name" value="Phosphoglycerate mutase-like"/>
    <property type="match status" value="1"/>
</dbReference>
<dbReference type="InterPro" id="IPR015940">
    <property type="entry name" value="UBA"/>
</dbReference>
<evidence type="ECO:0000256" key="4">
    <source>
        <dbReference type="ARBA" id="ARBA00022912"/>
    </source>
</evidence>
<dbReference type="CDD" id="cd11791">
    <property type="entry name" value="SH3_UBASH3"/>
    <property type="match status" value="1"/>
</dbReference>
<dbReference type="InterPro" id="IPR001452">
    <property type="entry name" value="SH3_domain"/>
</dbReference>
<dbReference type="Pfam" id="PF00300">
    <property type="entry name" value="His_Phos_1"/>
    <property type="match status" value="1"/>
</dbReference>
<dbReference type="Pfam" id="PF22562">
    <property type="entry name" value="UBA_7"/>
    <property type="match status" value="1"/>
</dbReference>
<evidence type="ECO:0000256" key="9">
    <source>
        <dbReference type="PROSITE-ProRule" id="PRU00192"/>
    </source>
</evidence>
<feature type="domain" description="UBA" evidence="11">
    <location>
        <begin position="38"/>
        <end position="79"/>
    </location>
</feature>
<dbReference type="AlphaFoldDB" id="A0A6J2KIK0"/>
<evidence type="ECO:0000256" key="6">
    <source>
        <dbReference type="ARBA" id="ARBA00051991"/>
    </source>
</evidence>
<dbReference type="Proteomes" id="UP000504629">
    <property type="component" value="Unplaced"/>
</dbReference>